<dbReference type="OrthoDB" id="10249775at2759"/>
<organism evidence="2">
    <name type="scientific">Darwinula stevensoni</name>
    <dbReference type="NCBI Taxonomy" id="69355"/>
    <lineage>
        <taxon>Eukaryota</taxon>
        <taxon>Metazoa</taxon>
        <taxon>Ecdysozoa</taxon>
        <taxon>Arthropoda</taxon>
        <taxon>Crustacea</taxon>
        <taxon>Oligostraca</taxon>
        <taxon>Ostracoda</taxon>
        <taxon>Podocopa</taxon>
        <taxon>Podocopida</taxon>
        <taxon>Darwinulocopina</taxon>
        <taxon>Darwinuloidea</taxon>
        <taxon>Darwinulidae</taxon>
        <taxon>Darwinula</taxon>
    </lineage>
</organism>
<dbReference type="Pfam" id="PF00566">
    <property type="entry name" value="RabGAP-TBC"/>
    <property type="match status" value="1"/>
</dbReference>
<name>A0A7R8WYB6_9CRUS</name>
<feature type="domain" description="Rab-GAP TBC" evidence="1">
    <location>
        <begin position="206"/>
        <end position="419"/>
    </location>
</feature>
<dbReference type="Proteomes" id="UP000677054">
    <property type="component" value="Unassembled WGS sequence"/>
</dbReference>
<dbReference type="EMBL" id="LR899550">
    <property type="protein sequence ID" value="CAD7240452.1"/>
    <property type="molecule type" value="Genomic_DNA"/>
</dbReference>
<keyword evidence="3" id="KW-1185">Reference proteome</keyword>
<gene>
    <name evidence="2" type="ORF">DSTB1V02_LOCUS475</name>
</gene>
<dbReference type="EMBL" id="CAJPEV010000033">
    <property type="protein sequence ID" value="CAG0879175.1"/>
    <property type="molecule type" value="Genomic_DNA"/>
</dbReference>
<dbReference type="PANTHER" id="PTHR16110">
    <property type="entry name" value="TBC1 DOMAIN FAMILY MEMBER 19"/>
    <property type="match status" value="1"/>
</dbReference>
<proteinExistence type="predicted"/>
<dbReference type="InterPro" id="IPR035969">
    <property type="entry name" value="Rab-GAP_TBC_sf"/>
</dbReference>
<dbReference type="SMART" id="SM00164">
    <property type="entry name" value="TBC"/>
    <property type="match status" value="1"/>
</dbReference>
<dbReference type="PANTHER" id="PTHR16110:SF1">
    <property type="entry name" value="TBC1 DOMAIN FAMILY MEMBER 19"/>
    <property type="match status" value="1"/>
</dbReference>
<sequence length="474" mass="54343">MANGCESGRSKQILFQHLKDKKIVDEVFSQMKLLAASEDVEESSLWETLREAMISSGLSRFIQNQVNYSIERHPWLVFPSHALGSSSLSEPLLHLNKAQAGWQRRLHKSLQSMCAELNTTLLRPRRPENKTAFQQKWNALSTLDLDLTVYRPVYSPRDFLEVLITLKNPNRHEDTLSSIPSDYVKHVGLVLDRDDAMLTKEFAKLGCPHGLRTRLWSHILGVPGPQDAEHMETLKSSVFSHELLLDYIVIKDTQLTACNDDQYFVYEDTLYQVLLCFLRDKTIPQYLTHVSVFQGKKDESQSFIYPLSGVIPFYGFSMYVAPICYLYEEPEKVYGFFREFYIRYWKRLHVIDSSPEGILSLTALFEHLLLVSDPHLFSHLHSKHIEPCSMVFKWLMRGFAGSLRPEQVLFLWDLILAYDSLLIVPVLAAAILSLRRENLLAVSTLQAAEAVLADLSSIKVIPLLRLVFSKCCTS</sequence>
<dbReference type="Gene3D" id="1.10.472.80">
    <property type="entry name" value="Ypt/Rab-GAP domain of gyp1p, domain 3"/>
    <property type="match status" value="1"/>
</dbReference>
<evidence type="ECO:0000313" key="3">
    <source>
        <dbReference type="Proteomes" id="UP000677054"/>
    </source>
</evidence>
<reference evidence="2" key="1">
    <citation type="submission" date="2020-11" db="EMBL/GenBank/DDBJ databases">
        <authorList>
            <person name="Tran Van P."/>
        </authorList>
    </citation>
    <scope>NUCLEOTIDE SEQUENCE</scope>
</reference>
<dbReference type="AlphaFoldDB" id="A0A7R8WYB6"/>
<dbReference type="InterPro" id="IPR042507">
    <property type="entry name" value="TBC1D19"/>
</dbReference>
<protein>
    <recommendedName>
        <fullName evidence="1">Rab-GAP TBC domain-containing protein</fullName>
    </recommendedName>
</protein>
<dbReference type="PROSITE" id="PS50086">
    <property type="entry name" value="TBC_RABGAP"/>
    <property type="match status" value="1"/>
</dbReference>
<evidence type="ECO:0000313" key="2">
    <source>
        <dbReference type="EMBL" id="CAD7240452.1"/>
    </source>
</evidence>
<dbReference type="InterPro" id="IPR000195">
    <property type="entry name" value="Rab-GAP-TBC_dom"/>
</dbReference>
<evidence type="ECO:0000259" key="1">
    <source>
        <dbReference type="PROSITE" id="PS50086"/>
    </source>
</evidence>
<dbReference type="SUPFAM" id="SSF47923">
    <property type="entry name" value="Ypt/Rab-GAP domain of gyp1p"/>
    <property type="match status" value="2"/>
</dbReference>
<accession>A0A7R8WYB6</accession>